<dbReference type="InterPro" id="IPR032675">
    <property type="entry name" value="LRR_dom_sf"/>
</dbReference>
<dbReference type="SUPFAM" id="SSF81383">
    <property type="entry name" value="F-box domain"/>
    <property type="match status" value="1"/>
</dbReference>
<comment type="caution">
    <text evidence="1">The sequence shown here is derived from an EMBL/GenBank/DDBJ whole genome shotgun (WGS) entry which is preliminary data.</text>
</comment>
<reference evidence="1 2" key="1">
    <citation type="journal article" date="2019" name="Environ. Microbiol.">
        <title>At the nexus of three kingdoms: the genome of the mycorrhizal fungus Gigaspora margarita provides insights into plant, endobacterial and fungal interactions.</title>
        <authorList>
            <person name="Venice F."/>
            <person name="Ghignone S."/>
            <person name="Salvioli di Fossalunga A."/>
            <person name="Amselem J."/>
            <person name="Novero M."/>
            <person name="Xianan X."/>
            <person name="Sedzielewska Toro K."/>
            <person name="Morin E."/>
            <person name="Lipzen A."/>
            <person name="Grigoriev I.V."/>
            <person name="Henrissat B."/>
            <person name="Martin F.M."/>
            <person name="Bonfante P."/>
        </authorList>
    </citation>
    <scope>NUCLEOTIDE SEQUENCE [LARGE SCALE GENOMIC DNA]</scope>
    <source>
        <strain evidence="1 2">BEG34</strain>
    </source>
</reference>
<dbReference type="EMBL" id="WTPW01000040">
    <property type="protein sequence ID" value="KAF0555487.1"/>
    <property type="molecule type" value="Genomic_DNA"/>
</dbReference>
<keyword evidence="2" id="KW-1185">Reference proteome</keyword>
<gene>
    <name evidence="1" type="ORF">F8M41_017210</name>
</gene>
<name>A0A8H4EUE2_GIGMA</name>
<dbReference type="Proteomes" id="UP000439903">
    <property type="component" value="Unassembled WGS sequence"/>
</dbReference>
<dbReference type="SUPFAM" id="SSF52047">
    <property type="entry name" value="RNI-like"/>
    <property type="match status" value="1"/>
</dbReference>
<evidence type="ECO:0008006" key="3">
    <source>
        <dbReference type="Google" id="ProtNLM"/>
    </source>
</evidence>
<sequence length="505" mass="58979">MASKIFMGGMPELMENILINLDNELNFLYSCALVSRHWCKISIPILWKDPFSFQRSALFISSYFSTLGEDEKFGLKEYGINIEISETLFYYARFLKVLNLSFLEYKVKEWIDLEFVNSEQCYDTSNFIINLLLKLFIESGATLDKLVVYLSNSFKFKPEIFCSLGQNEQFISRLQHLCLSQITSYNIESATILLRTMAKYTTKISILKLEGFISDYDPQIFHAIIYVIKSQEQLRFFRLIGNYYTKFHGIISALESQKNSLQEVILFSCDYNVEFEVLNNCKSLKKLRIKYCDSELSKLSKILDYKISTLEVVGCSIDAQPITLMLEKSGILLQRLSFASTNDEIQEDKLLLKALKSFCPNITYLNIMNIEFSTQLIELIGNLQKLQFLSLWCFVDDNITDEDLKIRVIQFSEKFPLTLQYFNLKNNWLGSYTSIFLNHCNVPLKKLIIYRLESEKISKALVEFCMRKRTLNYVGINYLNIDDNIRKEIEVYTTLVPYERIIVNC</sequence>
<evidence type="ECO:0000313" key="1">
    <source>
        <dbReference type="EMBL" id="KAF0555487.1"/>
    </source>
</evidence>
<organism evidence="1 2">
    <name type="scientific">Gigaspora margarita</name>
    <dbReference type="NCBI Taxonomy" id="4874"/>
    <lineage>
        <taxon>Eukaryota</taxon>
        <taxon>Fungi</taxon>
        <taxon>Fungi incertae sedis</taxon>
        <taxon>Mucoromycota</taxon>
        <taxon>Glomeromycotina</taxon>
        <taxon>Glomeromycetes</taxon>
        <taxon>Diversisporales</taxon>
        <taxon>Gigasporaceae</taxon>
        <taxon>Gigaspora</taxon>
    </lineage>
</organism>
<protein>
    <recommendedName>
        <fullName evidence="3">F-box domain-containing protein</fullName>
    </recommendedName>
</protein>
<dbReference type="AlphaFoldDB" id="A0A8H4EUE2"/>
<dbReference type="Gene3D" id="3.80.10.10">
    <property type="entry name" value="Ribonuclease Inhibitor"/>
    <property type="match status" value="1"/>
</dbReference>
<proteinExistence type="predicted"/>
<accession>A0A8H4EUE2</accession>
<evidence type="ECO:0000313" key="2">
    <source>
        <dbReference type="Proteomes" id="UP000439903"/>
    </source>
</evidence>
<dbReference type="InterPro" id="IPR036047">
    <property type="entry name" value="F-box-like_dom_sf"/>
</dbReference>